<feature type="region of interest" description="Disordered" evidence="1">
    <location>
        <begin position="602"/>
        <end position="623"/>
    </location>
</feature>
<dbReference type="RefSeq" id="WP_309966167.1">
    <property type="nucleotide sequence ID" value="NZ_JAVDWH010000001.1"/>
</dbReference>
<reference evidence="3 4" key="1">
    <citation type="submission" date="2023-07" db="EMBL/GenBank/DDBJ databases">
        <title>Sorghum-associated microbial communities from plants grown in Nebraska, USA.</title>
        <authorList>
            <person name="Schachtman D."/>
        </authorList>
    </citation>
    <scope>NUCLEOTIDE SEQUENCE [LARGE SCALE GENOMIC DNA]</scope>
    <source>
        <strain evidence="3 4">BE248</strain>
    </source>
</reference>
<sequence>MFGSKFVARVLGLVLVGGVLGISGANAHVERPSYWPNPAADCSIKPCAGGKVPVARSLSSALDTKLVGKTRVVCKPNSLTLLRTSISKARKSGYYIRPTDHRSLSKSSADSLLSANKKLFKLCDYREIQAAVTASRNNDRVVIMPGLYLEEKSRSKPTFDPACEKYKTAADSGDPNALSHAYQVNCPNDANLVAVIGRGVGPGQDPSPALVDRHGIPNLGKCIRCNLQIEGSGVSADDVIVEAGDPAAGNGGPSAVGHKKDVGIFFDQADGAVLRKVTVRHAAEHDIYVLETEGYLLDQFKTYYGGAYGVLTFVGDHGLMKNCEAKGNGDSGLYPGSGAKTSAGRDTKIYPKFRYSQEIRDCDSHHNNSGYSGTNGNGTHIVHNNFYDNALGFTTDVFTAPGHPGFPQQGDLVEDNNFYSNNFNPYIAGSDVRPYVAAPVGTGLWIAGGNDNIVRNNHFWNNYRRGAMLFSAPDAMVCGPVIGSTTPVPGCDTTKISTSYNNSFSGNVMGVAPDGTTKPNGVDFWWDAFPTNTGNCWWDNVGPGGKPATSSPSSLPNCSDGTNPSSSIGLGNVVNEAELVACFVGFEVTGYPNGNSTLCDWTKTPPAPNSASTSTSTSSSAQSGTDALRKSAFLSFCKRGWGNNVCEPFVGERTPTVSPFTKASPAKVAPQTARHALGLYSCADWTTASKDLRASLLSRLHDWVGGPIEGSGLLGFGTVLPTAQAATFFDHRCAPGSMENMALYKLYGMAAAFSGVSP</sequence>
<protein>
    <recommendedName>
        <fullName evidence="2">Right handed beta helix domain-containing protein</fullName>
    </recommendedName>
</protein>
<evidence type="ECO:0000256" key="1">
    <source>
        <dbReference type="SAM" id="MobiDB-lite"/>
    </source>
</evidence>
<comment type="caution">
    <text evidence="3">The sequence shown here is derived from an EMBL/GenBank/DDBJ whole genome shotgun (WGS) entry which is preliminary data.</text>
</comment>
<keyword evidence="4" id="KW-1185">Reference proteome</keyword>
<proteinExistence type="predicted"/>
<feature type="compositionally biased region" description="Polar residues" evidence="1">
    <location>
        <begin position="548"/>
        <end position="562"/>
    </location>
</feature>
<dbReference type="InterPro" id="IPR012334">
    <property type="entry name" value="Pectin_lyas_fold"/>
</dbReference>
<feature type="domain" description="Right handed beta helix" evidence="2">
    <location>
        <begin position="262"/>
        <end position="390"/>
    </location>
</feature>
<feature type="region of interest" description="Disordered" evidence="1">
    <location>
        <begin position="542"/>
        <end position="562"/>
    </location>
</feature>
<dbReference type="SUPFAM" id="SSF51126">
    <property type="entry name" value="Pectin lyase-like"/>
    <property type="match status" value="1"/>
</dbReference>
<gene>
    <name evidence="3" type="ORF">J2X11_000422</name>
</gene>
<dbReference type="Pfam" id="PF13229">
    <property type="entry name" value="Beta_helix"/>
    <property type="match status" value="1"/>
</dbReference>
<organism evidence="3 4">
    <name type="scientific">Aeromicrobium panaciterrae</name>
    <dbReference type="NCBI Taxonomy" id="363861"/>
    <lineage>
        <taxon>Bacteria</taxon>
        <taxon>Bacillati</taxon>
        <taxon>Actinomycetota</taxon>
        <taxon>Actinomycetes</taxon>
        <taxon>Propionibacteriales</taxon>
        <taxon>Nocardioidaceae</taxon>
        <taxon>Aeromicrobium</taxon>
    </lineage>
</organism>
<dbReference type="EMBL" id="JAVDWH010000001">
    <property type="protein sequence ID" value="MDR7085583.1"/>
    <property type="molecule type" value="Genomic_DNA"/>
</dbReference>
<feature type="compositionally biased region" description="Low complexity" evidence="1">
    <location>
        <begin position="609"/>
        <end position="623"/>
    </location>
</feature>
<dbReference type="Gene3D" id="2.160.20.10">
    <property type="entry name" value="Single-stranded right-handed beta-helix, Pectin lyase-like"/>
    <property type="match status" value="1"/>
</dbReference>
<dbReference type="InterPro" id="IPR011050">
    <property type="entry name" value="Pectin_lyase_fold/virulence"/>
</dbReference>
<evidence type="ECO:0000313" key="4">
    <source>
        <dbReference type="Proteomes" id="UP001257739"/>
    </source>
</evidence>
<evidence type="ECO:0000259" key="2">
    <source>
        <dbReference type="Pfam" id="PF13229"/>
    </source>
</evidence>
<name>A0ABU1UK75_9ACTN</name>
<accession>A0ABU1UK75</accession>
<dbReference type="Proteomes" id="UP001257739">
    <property type="component" value="Unassembled WGS sequence"/>
</dbReference>
<dbReference type="InterPro" id="IPR039448">
    <property type="entry name" value="Beta_helix"/>
</dbReference>
<evidence type="ECO:0000313" key="3">
    <source>
        <dbReference type="EMBL" id="MDR7085583.1"/>
    </source>
</evidence>